<keyword evidence="2 3" id="KW-0378">Hydrolase</keyword>
<keyword evidence="6" id="KW-1185">Reference proteome</keyword>
<dbReference type="InterPro" id="IPR019826">
    <property type="entry name" value="Carboxylesterase_B_AS"/>
</dbReference>
<dbReference type="GO" id="GO:0052689">
    <property type="term" value="F:carboxylic ester hydrolase activity"/>
    <property type="evidence" value="ECO:0007669"/>
    <property type="project" value="TreeGrafter"/>
</dbReference>
<sequence length="553" mass="62066">MPTPYPDCGTFTFTHPQLGQLTGVSSPHNVIQFRAIPYATIPARFERSSLLHDISHTDHNFTKPGYACPQIFGDDTVGGGPFPDETSPPQSDEFQCLILQINVPLAVLQSSTSPDKLPVLVYIHGGGFVLGKIDPQHNTALMVEQSILDSQPTISASIQYRLGALGYLQTPEPNNSNLALHDQRNALLWIQKFIGGFGGDHRKVTVFGESAGSMSICYHMLSAPPEDQPLFNRVILQSGALGPMSSPLSVQDANELFENLLRTAEIVERGREGLAKLRELSVDKIVDLTAKLSGDGVMWLPVQDEDWFGSHAGSVTWDRSAELISQCEWIEEVVMGCTSFEGTTFMAGISGITPRDFIRGIADQLGNESAEVIGRAYHISAEMDQNLFINRALRWVGDVVFDAPMHALAKSLSRNTTKKVYRYVFNVRNPFPNHHLYQQPHHWVDVYYVFKTFQFRYPTQRLKDISTRHAQLWVEFANGKSPWAEYNYTGTGDEVVIVADEREGWVERSVAEDERIMETSWRRCEALWESWKNVEGRPFVPLKIEPLKGKKLV</sequence>
<dbReference type="SUPFAM" id="SSF53474">
    <property type="entry name" value="alpha/beta-Hydrolases"/>
    <property type="match status" value="1"/>
</dbReference>
<dbReference type="EC" id="3.1.1.-" evidence="3"/>
<dbReference type="PANTHER" id="PTHR43918:SF4">
    <property type="entry name" value="CARBOXYLIC ESTER HYDROLASE"/>
    <property type="match status" value="1"/>
</dbReference>
<evidence type="ECO:0000313" key="6">
    <source>
        <dbReference type="Proteomes" id="UP000700596"/>
    </source>
</evidence>
<dbReference type="Pfam" id="PF00135">
    <property type="entry name" value="COesterase"/>
    <property type="match status" value="1"/>
</dbReference>
<proteinExistence type="inferred from homology"/>
<organism evidence="5 6">
    <name type="scientific">Dendryphion nanum</name>
    <dbReference type="NCBI Taxonomy" id="256645"/>
    <lineage>
        <taxon>Eukaryota</taxon>
        <taxon>Fungi</taxon>
        <taxon>Dikarya</taxon>
        <taxon>Ascomycota</taxon>
        <taxon>Pezizomycotina</taxon>
        <taxon>Dothideomycetes</taxon>
        <taxon>Pleosporomycetidae</taxon>
        <taxon>Pleosporales</taxon>
        <taxon>Torulaceae</taxon>
        <taxon>Dendryphion</taxon>
    </lineage>
</organism>
<accession>A0A9P9D0M4</accession>
<dbReference type="InterPro" id="IPR002018">
    <property type="entry name" value="CarbesteraseB"/>
</dbReference>
<name>A0A9P9D0M4_9PLEO</name>
<dbReference type="OrthoDB" id="6846267at2759"/>
<dbReference type="PANTHER" id="PTHR43918">
    <property type="entry name" value="ACETYLCHOLINESTERASE"/>
    <property type="match status" value="1"/>
</dbReference>
<dbReference type="EMBL" id="JAGMWT010000027">
    <property type="protein sequence ID" value="KAH7110545.1"/>
    <property type="molecule type" value="Genomic_DNA"/>
</dbReference>
<dbReference type="InterPro" id="IPR029058">
    <property type="entry name" value="AB_hydrolase_fold"/>
</dbReference>
<evidence type="ECO:0000256" key="2">
    <source>
        <dbReference type="ARBA" id="ARBA00022801"/>
    </source>
</evidence>
<dbReference type="Proteomes" id="UP000700596">
    <property type="component" value="Unassembled WGS sequence"/>
</dbReference>
<comment type="similarity">
    <text evidence="1 3">Belongs to the type-B carboxylesterase/lipase family.</text>
</comment>
<dbReference type="InterPro" id="IPR050654">
    <property type="entry name" value="AChE-related_enzymes"/>
</dbReference>
<comment type="caution">
    <text evidence="5">The sequence shown here is derived from an EMBL/GenBank/DDBJ whole genome shotgun (WGS) entry which is preliminary data.</text>
</comment>
<dbReference type="PROSITE" id="PS00122">
    <property type="entry name" value="CARBOXYLESTERASE_B_1"/>
    <property type="match status" value="1"/>
</dbReference>
<evidence type="ECO:0000256" key="3">
    <source>
        <dbReference type="RuleBase" id="RU361235"/>
    </source>
</evidence>
<evidence type="ECO:0000256" key="1">
    <source>
        <dbReference type="ARBA" id="ARBA00005964"/>
    </source>
</evidence>
<dbReference type="AlphaFoldDB" id="A0A9P9D0M4"/>
<gene>
    <name evidence="5" type="ORF">B0J11DRAFT_203727</name>
</gene>
<feature type="domain" description="Carboxylesterase type B" evidence="4">
    <location>
        <begin position="18"/>
        <end position="484"/>
    </location>
</feature>
<dbReference type="Gene3D" id="3.40.50.1820">
    <property type="entry name" value="alpha/beta hydrolase"/>
    <property type="match status" value="1"/>
</dbReference>
<evidence type="ECO:0000259" key="4">
    <source>
        <dbReference type="Pfam" id="PF00135"/>
    </source>
</evidence>
<protein>
    <recommendedName>
        <fullName evidence="3">Carboxylic ester hydrolase</fullName>
        <ecNumber evidence="3">3.1.1.-</ecNumber>
    </recommendedName>
</protein>
<evidence type="ECO:0000313" key="5">
    <source>
        <dbReference type="EMBL" id="KAH7110545.1"/>
    </source>
</evidence>
<reference evidence="5" key="1">
    <citation type="journal article" date="2021" name="Nat. Commun.">
        <title>Genetic determinants of endophytism in the Arabidopsis root mycobiome.</title>
        <authorList>
            <person name="Mesny F."/>
            <person name="Miyauchi S."/>
            <person name="Thiergart T."/>
            <person name="Pickel B."/>
            <person name="Atanasova L."/>
            <person name="Karlsson M."/>
            <person name="Huettel B."/>
            <person name="Barry K.W."/>
            <person name="Haridas S."/>
            <person name="Chen C."/>
            <person name="Bauer D."/>
            <person name="Andreopoulos W."/>
            <person name="Pangilinan J."/>
            <person name="LaButti K."/>
            <person name="Riley R."/>
            <person name="Lipzen A."/>
            <person name="Clum A."/>
            <person name="Drula E."/>
            <person name="Henrissat B."/>
            <person name="Kohler A."/>
            <person name="Grigoriev I.V."/>
            <person name="Martin F.M."/>
            <person name="Hacquard S."/>
        </authorList>
    </citation>
    <scope>NUCLEOTIDE SEQUENCE</scope>
    <source>
        <strain evidence="5">MPI-CAGE-CH-0243</strain>
    </source>
</reference>